<feature type="compositionally biased region" description="Basic and acidic residues" evidence="1">
    <location>
        <begin position="26"/>
        <end position="36"/>
    </location>
</feature>
<keyword evidence="3" id="KW-1185">Reference proteome</keyword>
<organism evidence="2 3">
    <name type="scientific">Sorghum bicolor</name>
    <name type="common">Sorghum</name>
    <name type="synonym">Sorghum vulgare</name>
    <dbReference type="NCBI Taxonomy" id="4558"/>
    <lineage>
        <taxon>Eukaryota</taxon>
        <taxon>Viridiplantae</taxon>
        <taxon>Streptophyta</taxon>
        <taxon>Embryophyta</taxon>
        <taxon>Tracheophyta</taxon>
        <taxon>Spermatophyta</taxon>
        <taxon>Magnoliopsida</taxon>
        <taxon>Liliopsida</taxon>
        <taxon>Poales</taxon>
        <taxon>Poaceae</taxon>
        <taxon>PACMAD clade</taxon>
        <taxon>Panicoideae</taxon>
        <taxon>Andropogonodae</taxon>
        <taxon>Andropogoneae</taxon>
        <taxon>Sorghinae</taxon>
        <taxon>Sorghum</taxon>
    </lineage>
</organism>
<accession>A0A1B6PD91</accession>
<dbReference type="EMBL" id="CM000767">
    <property type="protein sequence ID" value="KXG23505.1"/>
    <property type="molecule type" value="Genomic_DNA"/>
</dbReference>
<evidence type="ECO:0000256" key="1">
    <source>
        <dbReference type="SAM" id="MobiDB-lite"/>
    </source>
</evidence>
<feature type="region of interest" description="Disordered" evidence="1">
    <location>
        <begin position="16"/>
        <end position="36"/>
    </location>
</feature>
<gene>
    <name evidence="2" type="ORF">SORBI_3008G104100</name>
</gene>
<sequence>MLRSFDSLHLHGSCRQDAHSRRHQHRLDSERGRDRPPVPFAQFSVCPTRYQRLELELVHGGMTRMNLMLTTSSSLLVFLRAQGETSARKSFCIISLYSSSSSLFFSFSLDCFLPGGRAFLAEGSEELCWPWVVESSSSCSLLTGRLTSLYLAGPLLP</sequence>
<dbReference type="Gramene" id="KXG23505">
    <property type="protein sequence ID" value="KXG23505"/>
    <property type="gene ID" value="SORBI_3008G104100"/>
</dbReference>
<reference evidence="3" key="2">
    <citation type="journal article" date="2018" name="Plant J.">
        <title>The Sorghum bicolor reference genome: improved assembly, gene annotations, a transcriptome atlas, and signatures of genome organization.</title>
        <authorList>
            <person name="McCormick R.F."/>
            <person name="Truong S.K."/>
            <person name="Sreedasyam A."/>
            <person name="Jenkins J."/>
            <person name="Shu S."/>
            <person name="Sims D."/>
            <person name="Kennedy M."/>
            <person name="Amirebrahimi M."/>
            <person name="Weers B.D."/>
            <person name="McKinley B."/>
            <person name="Mattison A."/>
            <person name="Morishige D.T."/>
            <person name="Grimwood J."/>
            <person name="Schmutz J."/>
            <person name="Mullet J.E."/>
        </authorList>
    </citation>
    <scope>NUCLEOTIDE SEQUENCE [LARGE SCALE GENOMIC DNA]</scope>
    <source>
        <strain evidence="3">cv. BTx623</strain>
    </source>
</reference>
<dbReference type="Proteomes" id="UP000000768">
    <property type="component" value="Chromosome 8"/>
</dbReference>
<protein>
    <submittedName>
        <fullName evidence="2">Uncharacterized protein</fullName>
    </submittedName>
</protein>
<dbReference type="InParanoid" id="A0A1B6PD91"/>
<evidence type="ECO:0000313" key="2">
    <source>
        <dbReference type="EMBL" id="KXG23505.1"/>
    </source>
</evidence>
<evidence type="ECO:0000313" key="3">
    <source>
        <dbReference type="Proteomes" id="UP000000768"/>
    </source>
</evidence>
<name>A0A1B6PD91_SORBI</name>
<proteinExistence type="predicted"/>
<dbReference type="AlphaFoldDB" id="A0A1B6PD91"/>
<reference evidence="2 3" key="1">
    <citation type="journal article" date="2009" name="Nature">
        <title>The Sorghum bicolor genome and the diversification of grasses.</title>
        <authorList>
            <person name="Paterson A.H."/>
            <person name="Bowers J.E."/>
            <person name="Bruggmann R."/>
            <person name="Dubchak I."/>
            <person name="Grimwood J."/>
            <person name="Gundlach H."/>
            <person name="Haberer G."/>
            <person name="Hellsten U."/>
            <person name="Mitros T."/>
            <person name="Poliakov A."/>
            <person name="Schmutz J."/>
            <person name="Spannagl M."/>
            <person name="Tang H."/>
            <person name="Wang X."/>
            <person name="Wicker T."/>
            <person name="Bharti A.K."/>
            <person name="Chapman J."/>
            <person name="Feltus F.A."/>
            <person name="Gowik U."/>
            <person name="Grigoriev I.V."/>
            <person name="Lyons E."/>
            <person name="Maher C.A."/>
            <person name="Martis M."/>
            <person name="Narechania A."/>
            <person name="Otillar R.P."/>
            <person name="Penning B.W."/>
            <person name="Salamov A.A."/>
            <person name="Wang Y."/>
            <person name="Zhang L."/>
            <person name="Carpita N.C."/>
            <person name="Freeling M."/>
            <person name="Gingle A.R."/>
            <person name="Hash C.T."/>
            <person name="Keller B."/>
            <person name="Klein P."/>
            <person name="Kresovich S."/>
            <person name="McCann M.C."/>
            <person name="Ming R."/>
            <person name="Peterson D.G."/>
            <person name="Mehboob-ur-Rahman"/>
            <person name="Ware D."/>
            <person name="Westhoff P."/>
            <person name="Mayer K.F."/>
            <person name="Messing J."/>
            <person name="Rokhsar D.S."/>
        </authorList>
    </citation>
    <scope>NUCLEOTIDE SEQUENCE [LARGE SCALE GENOMIC DNA]</scope>
    <source>
        <strain evidence="3">cv. BTx623</strain>
    </source>
</reference>